<dbReference type="Gene3D" id="2.10.60.10">
    <property type="entry name" value="CD59"/>
    <property type="match status" value="1"/>
</dbReference>
<dbReference type="Pfam" id="PF00021">
    <property type="entry name" value="UPAR_LY6"/>
    <property type="match status" value="1"/>
</dbReference>
<dbReference type="InterPro" id="IPR016054">
    <property type="entry name" value="LY6_UPA_recep-like"/>
</dbReference>
<reference evidence="2" key="1">
    <citation type="submission" date="2019-06" db="EMBL/GenBank/DDBJ databases">
        <authorList>
            <consortium name="Wellcome Sanger Institute Data Sharing"/>
        </authorList>
    </citation>
    <scope>NUCLEOTIDE SEQUENCE [LARGE SCALE GENOMIC DNA]</scope>
</reference>
<dbReference type="Ensembl" id="ENSSFAT00005044220.1">
    <property type="protein sequence ID" value="ENSSFAP00005042679.1"/>
    <property type="gene ID" value="ENSSFAG00005021169.1"/>
</dbReference>
<dbReference type="InterPro" id="IPR045860">
    <property type="entry name" value="Snake_toxin-like_sf"/>
</dbReference>
<evidence type="ECO:0000313" key="2">
    <source>
        <dbReference type="Ensembl" id="ENSSFAP00005042679.1"/>
    </source>
</evidence>
<dbReference type="SUPFAM" id="SSF57302">
    <property type="entry name" value="Snake toxin-like"/>
    <property type="match status" value="1"/>
</dbReference>
<keyword evidence="3" id="KW-1185">Reference proteome</keyword>
<evidence type="ECO:0000313" key="3">
    <source>
        <dbReference type="Proteomes" id="UP000472267"/>
    </source>
</evidence>
<reference evidence="2" key="2">
    <citation type="submission" date="2025-08" db="UniProtKB">
        <authorList>
            <consortium name="Ensembl"/>
        </authorList>
    </citation>
    <scope>IDENTIFICATION</scope>
</reference>
<accession>A0A672INL4</accession>
<organism evidence="2 3">
    <name type="scientific">Salarias fasciatus</name>
    <name type="common">Jewelled blenny</name>
    <name type="synonym">Blennius fasciatus</name>
    <dbReference type="NCBI Taxonomy" id="181472"/>
    <lineage>
        <taxon>Eukaryota</taxon>
        <taxon>Metazoa</taxon>
        <taxon>Chordata</taxon>
        <taxon>Craniata</taxon>
        <taxon>Vertebrata</taxon>
        <taxon>Euteleostomi</taxon>
        <taxon>Actinopterygii</taxon>
        <taxon>Neopterygii</taxon>
        <taxon>Teleostei</taxon>
        <taxon>Neoteleostei</taxon>
        <taxon>Acanthomorphata</taxon>
        <taxon>Ovalentaria</taxon>
        <taxon>Blenniimorphae</taxon>
        <taxon>Blenniiformes</taxon>
        <taxon>Blennioidei</taxon>
        <taxon>Blenniidae</taxon>
        <taxon>Salariinae</taxon>
        <taxon>Salarias</taxon>
    </lineage>
</organism>
<feature type="domain" description="UPAR/Ly6" evidence="1">
    <location>
        <begin position="15"/>
        <end position="97"/>
    </location>
</feature>
<reference evidence="2" key="3">
    <citation type="submission" date="2025-09" db="UniProtKB">
        <authorList>
            <consortium name="Ensembl"/>
        </authorList>
    </citation>
    <scope>IDENTIFICATION</scope>
</reference>
<name>A0A672INL4_SALFA</name>
<sequence length="128" mass="13321">CLKIMLCYCVIDVESLTCNKCSFGLFGLCMNSGADTCSTNTSVCYTGKATFPSVQTFPGFTIQGCREPLGCNMTTNGTLLSISYEIAIECCSADFCNPIHLSGATANKMTLAAAVGAAALASLWGNAL</sequence>
<proteinExistence type="predicted"/>
<dbReference type="OMA" id="DCCSTDK"/>
<dbReference type="Proteomes" id="UP000472267">
    <property type="component" value="Chromosome 22"/>
</dbReference>
<dbReference type="AlphaFoldDB" id="A0A672INL4"/>
<evidence type="ECO:0000259" key="1">
    <source>
        <dbReference type="Pfam" id="PF00021"/>
    </source>
</evidence>
<dbReference type="InParanoid" id="A0A672INL4"/>
<dbReference type="CDD" id="cd00117">
    <property type="entry name" value="TFP"/>
    <property type="match status" value="1"/>
</dbReference>
<protein>
    <recommendedName>
        <fullName evidence="1">UPAR/Ly6 domain-containing protein</fullName>
    </recommendedName>
</protein>